<sequence length="128" mass="13838">MYRKAIRGIKQKKAWNRGFHEGREIATFATQSYPPPMTQRSRSNLTPASAPTTPGREGGGGGGGGATKSGAKSVRANAIEFLTKIDEHIIANTIEHVIDTENSIRAIMEDEETSRNDDADDMSDSSSD</sequence>
<evidence type="ECO:0000313" key="2">
    <source>
        <dbReference type="EnsemblMetazoa" id="CJA31276.1"/>
    </source>
</evidence>
<name>A0A8R1ED69_CAEJA</name>
<dbReference type="AlphaFoldDB" id="A0A8R1ED69"/>
<reference evidence="2" key="2">
    <citation type="submission" date="2022-06" db="UniProtKB">
        <authorList>
            <consortium name="EnsemblMetazoa"/>
        </authorList>
    </citation>
    <scope>IDENTIFICATION</scope>
    <source>
        <strain evidence="2">DF5081</strain>
    </source>
</reference>
<organism evidence="2 3">
    <name type="scientific">Caenorhabditis japonica</name>
    <dbReference type="NCBI Taxonomy" id="281687"/>
    <lineage>
        <taxon>Eukaryota</taxon>
        <taxon>Metazoa</taxon>
        <taxon>Ecdysozoa</taxon>
        <taxon>Nematoda</taxon>
        <taxon>Chromadorea</taxon>
        <taxon>Rhabditida</taxon>
        <taxon>Rhabditina</taxon>
        <taxon>Rhabditomorpha</taxon>
        <taxon>Rhabditoidea</taxon>
        <taxon>Rhabditidae</taxon>
        <taxon>Peloderinae</taxon>
        <taxon>Caenorhabditis</taxon>
    </lineage>
</organism>
<feature type="compositionally biased region" description="Gly residues" evidence="1">
    <location>
        <begin position="56"/>
        <end position="67"/>
    </location>
</feature>
<protein>
    <submittedName>
        <fullName evidence="2">Uncharacterized protein</fullName>
    </submittedName>
</protein>
<feature type="compositionally biased region" description="Polar residues" evidence="1">
    <location>
        <begin position="31"/>
        <end position="52"/>
    </location>
</feature>
<keyword evidence="3" id="KW-1185">Reference proteome</keyword>
<dbReference type="Proteomes" id="UP000005237">
    <property type="component" value="Unassembled WGS sequence"/>
</dbReference>
<evidence type="ECO:0000256" key="1">
    <source>
        <dbReference type="SAM" id="MobiDB-lite"/>
    </source>
</evidence>
<feature type="compositionally biased region" description="Acidic residues" evidence="1">
    <location>
        <begin position="118"/>
        <end position="128"/>
    </location>
</feature>
<accession>A0A8R1ED69</accession>
<proteinExistence type="predicted"/>
<reference evidence="3" key="1">
    <citation type="submission" date="2010-08" db="EMBL/GenBank/DDBJ databases">
        <authorList>
            <consortium name="Caenorhabditis japonica Sequencing Consortium"/>
            <person name="Wilson R.K."/>
        </authorList>
    </citation>
    <scope>NUCLEOTIDE SEQUENCE [LARGE SCALE GENOMIC DNA]</scope>
    <source>
        <strain evidence="3">DF5081</strain>
    </source>
</reference>
<feature type="region of interest" description="Disordered" evidence="1">
    <location>
        <begin position="105"/>
        <end position="128"/>
    </location>
</feature>
<evidence type="ECO:0000313" key="3">
    <source>
        <dbReference type="Proteomes" id="UP000005237"/>
    </source>
</evidence>
<feature type="region of interest" description="Disordered" evidence="1">
    <location>
        <begin position="31"/>
        <end position="71"/>
    </location>
</feature>
<dbReference type="EnsemblMetazoa" id="CJA31276.1">
    <property type="protein sequence ID" value="CJA31276.1"/>
    <property type="gene ID" value="WBGene00207123"/>
</dbReference>